<dbReference type="GO" id="GO:0080120">
    <property type="term" value="P:CAAX-box protein maturation"/>
    <property type="evidence" value="ECO:0007669"/>
    <property type="project" value="UniProtKB-ARBA"/>
</dbReference>
<feature type="transmembrane region" description="Helical" evidence="2">
    <location>
        <begin position="214"/>
        <end position="233"/>
    </location>
</feature>
<dbReference type="Proteomes" id="UP000051139">
    <property type="component" value="Unassembled WGS sequence"/>
</dbReference>
<keyword evidence="2" id="KW-0812">Transmembrane</keyword>
<accession>A0A0R2L1Q2</accession>
<dbReference type="RefSeq" id="WP_057811603.1">
    <property type="nucleotide sequence ID" value="NZ_BJUD01000024.1"/>
</dbReference>
<evidence type="ECO:0000313" key="5">
    <source>
        <dbReference type="EMBL" id="KRN93766.1"/>
    </source>
</evidence>
<reference evidence="5 6" key="1">
    <citation type="journal article" date="2015" name="Genome Announc.">
        <title>Expanding the biotechnology potential of lactobacilli through comparative genomics of 213 strains and associated genera.</title>
        <authorList>
            <person name="Sun Z."/>
            <person name="Harris H.M."/>
            <person name="McCann A."/>
            <person name="Guo C."/>
            <person name="Argimon S."/>
            <person name="Zhang W."/>
            <person name="Yang X."/>
            <person name="Jeffery I.B."/>
            <person name="Cooney J.C."/>
            <person name="Kagawa T.F."/>
            <person name="Liu W."/>
            <person name="Song Y."/>
            <person name="Salvetti E."/>
            <person name="Wrobel A."/>
            <person name="Rasinkangas P."/>
            <person name="Parkhill J."/>
            <person name="Rea M.C."/>
            <person name="O'Sullivan O."/>
            <person name="Ritari J."/>
            <person name="Douillard F.P."/>
            <person name="Paul Ross R."/>
            <person name="Yang R."/>
            <person name="Briner A.E."/>
            <person name="Felis G.E."/>
            <person name="de Vos W.M."/>
            <person name="Barrangou R."/>
            <person name="Klaenhammer T.R."/>
            <person name="Caufield P.W."/>
            <person name="Cui Y."/>
            <person name="Zhang H."/>
            <person name="O'Toole P.W."/>
        </authorList>
    </citation>
    <scope>NUCLEOTIDE SEQUENCE [LARGE SCALE GENOMIC DNA]</scope>
    <source>
        <strain evidence="5 6">DSM 22696</strain>
    </source>
</reference>
<organism evidence="5 6">
    <name type="scientific">Furfurilactobacillus siliginis</name>
    <dbReference type="NCBI Taxonomy" id="348151"/>
    <lineage>
        <taxon>Bacteria</taxon>
        <taxon>Bacillati</taxon>
        <taxon>Bacillota</taxon>
        <taxon>Bacilli</taxon>
        <taxon>Lactobacillales</taxon>
        <taxon>Lactobacillaceae</taxon>
        <taxon>Furfurilactobacillus</taxon>
    </lineage>
</organism>
<feature type="transmembrane region" description="Helical" evidence="2">
    <location>
        <begin position="72"/>
        <end position="91"/>
    </location>
</feature>
<feature type="transmembrane region" description="Helical" evidence="2">
    <location>
        <begin position="6"/>
        <end position="26"/>
    </location>
</feature>
<proteinExistence type="inferred from homology"/>
<gene>
    <name evidence="5" type="ORF">IV55_GL000955</name>
    <name evidence="4" type="ORF">LSI01_12530</name>
</gene>
<feature type="transmembrane region" description="Helical" evidence="2">
    <location>
        <begin position="137"/>
        <end position="157"/>
    </location>
</feature>
<dbReference type="STRING" id="348151.IV55_GL000955"/>
<evidence type="ECO:0000313" key="7">
    <source>
        <dbReference type="Proteomes" id="UP000321429"/>
    </source>
</evidence>
<sequence length="252" mass="28097">MRCNNWVKLIGTVAIALVLIVLIGLLTPRSLASGWRVVIEETILFAGLWGLNRVWLKQPVYFRLTERNPLRLLAVNWVSILLLIMVALMITSLSKTHHVYLGLSIIMLIFVPVAEEYLARGLVLPLAFSVTHGRHQLAWAVALSGLTFGLLHSVNLFHQSLSATGIQMLYTFCLGVMLAAIYLRSGSLLMPMLLHGLNDFIATYTNGLAESKTTLGRSLPVDLLMLMIGIILLRKSQQHRIKLPFAQTKESM</sequence>
<dbReference type="PATRIC" id="fig|348151.3.peg.980"/>
<comment type="caution">
    <text evidence="5">The sequence shown here is derived from an EMBL/GenBank/DDBJ whole genome shotgun (WGS) entry which is preliminary data.</text>
</comment>
<dbReference type="EMBL" id="BJUD01000024">
    <property type="protein sequence ID" value="GEK28942.1"/>
    <property type="molecule type" value="Genomic_DNA"/>
</dbReference>
<evidence type="ECO:0000256" key="2">
    <source>
        <dbReference type="SAM" id="Phobius"/>
    </source>
</evidence>
<dbReference type="GO" id="GO:0004175">
    <property type="term" value="F:endopeptidase activity"/>
    <property type="evidence" value="ECO:0007669"/>
    <property type="project" value="UniProtKB-ARBA"/>
</dbReference>
<feature type="transmembrane region" description="Helical" evidence="2">
    <location>
        <begin position="33"/>
        <end position="52"/>
    </location>
</feature>
<dbReference type="EMBL" id="JQCB01000020">
    <property type="protein sequence ID" value="KRN93766.1"/>
    <property type="molecule type" value="Genomic_DNA"/>
</dbReference>
<protein>
    <recommendedName>
        <fullName evidence="3">CAAX prenyl protease 2/Lysostaphin resistance protein A-like domain-containing protein</fullName>
    </recommendedName>
</protein>
<evidence type="ECO:0000313" key="4">
    <source>
        <dbReference type="EMBL" id="GEK28942.1"/>
    </source>
</evidence>
<evidence type="ECO:0000313" key="6">
    <source>
        <dbReference type="Proteomes" id="UP000051139"/>
    </source>
</evidence>
<dbReference type="AlphaFoldDB" id="A0A0R2L1Q2"/>
<keyword evidence="2" id="KW-0472">Membrane</keyword>
<keyword evidence="2" id="KW-1133">Transmembrane helix</keyword>
<feature type="transmembrane region" description="Helical" evidence="2">
    <location>
        <begin position="169"/>
        <end position="194"/>
    </location>
</feature>
<reference evidence="4 7" key="2">
    <citation type="submission" date="2019-07" db="EMBL/GenBank/DDBJ databases">
        <title>Whole genome shotgun sequence of Lactobacillus siliginis NBRC 101315.</title>
        <authorList>
            <person name="Hosoyama A."/>
            <person name="Uohara A."/>
            <person name="Ohji S."/>
            <person name="Ichikawa N."/>
        </authorList>
    </citation>
    <scope>NUCLEOTIDE SEQUENCE [LARGE SCALE GENOMIC DNA]</scope>
    <source>
        <strain evidence="4 7">NBRC 101315</strain>
    </source>
</reference>
<comment type="similarity">
    <text evidence="1">Belongs to the UPF0177 family.</text>
</comment>
<name>A0A0R2L1Q2_9LACO</name>
<dbReference type="InterPro" id="IPR052710">
    <property type="entry name" value="CAAX_protease"/>
</dbReference>
<dbReference type="OrthoDB" id="2329186at2"/>
<dbReference type="Pfam" id="PF02517">
    <property type="entry name" value="Rce1-like"/>
    <property type="match status" value="1"/>
</dbReference>
<dbReference type="Proteomes" id="UP000321429">
    <property type="component" value="Unassembled WGS sequence"/>
</dbReference>
<feature type="domain" description="CAAX prenyl protease 2/Lysostaphin resistance protein A-like" evidence="3">
    <location>
        <begin position="101"/>
        <end position="201"/>
    </location>
</feature>
<evidence type="ECO:0000259" key="3">
    <source>
        <dbReference type="Pfam" id="PF02517"/>
    </source>
</evidence>
<dbReference type="PANTHER" id="PTHR36435">
    <property type="entry name" value="SLR1288 PROTEIN"/>
    <property type="match status" value="1"/>
</dbReference>
<evidence type="ECO:0000256" key="1">
    <source>
        <dbReference type="ARBA" id="ARBA00009067"/>
    </source>
</evidence>
<keyword evidence="6" id="KW-1185">Reference proteome</keyword>
<dbReference type="InterPro" id="IPR003675">
    <property type="entry name" value="Rce1/LyrA-like_dom"/>
</dbReference>
<dbReference type="PANTHER" id="PTHR36435:SF1">
    <property type="entry name" value="CAAX AMINO TERMINAL PROTEASE FAMILY PROTEIN"/>
    <property type="match status" value="1"/>
</dbReference>